<keyword evidence="5 9" id="KW-1133">Transmembrane helix</keyword>
<feature type="region of interest" description="Disordered" evidence="8">
    <location>
        <begin position="198"/>
        <end position="224"/>
    </location>
</feature>
<dbReference type="GO" id="GO:0140042">
    <property type="term" value="P:lipid droplet formation"/>
    <property type="evidence" value="ECO:0007669"/>
    <property type="project" value="UniProtKB-ARBA"/>
</dbReference>
<keyword evidence="11" id="KW-1185">Reference proteome</keyword>
<evidence type="ECO:0000256" key="4">
    <source>
        <dbReference type="ARBA" id="ARBA00022824"/>
    </source>
</evidence>
<evidence type="ECO:0000313" key="11">
    <source>
        <dbReference type="Proteomes" id="UP000277204"/>
    </source>
</evidence>
<comment type="subcellular location">
    <subcellularLocation>
        <location evidence="1">Endoplasmic reticulum membrane</location>
        <topology evidence="1">Multi-pass membrane protein</topology>
    </subcellularLocation>
</comment>
<keyword evidence="4" id="KW-0256">Endoplasmic reticulum</keyword>
<evidence type="ECO:0000256" key="7">
    <source>
        <dbReference type="ARBA" id="ARBA00023136"/>
    </source>
</evidence>
<dbReference type="AlphaFoldDB" id="A0A183M0V6"/>
<dbReference type="STRING" id="48269.A0A183M0V6"/>
<dbReference type="EMBL" id="UZAI01004665">
    <property type="protein sequence ID" value="VDO87323.1"/>
    <property type="molecule type" value="Genomic_DNA"/>
</dbReference>
<dbReference type="InterPro" id="IPR009617">
    <property type="entry name" value="Seipin"/>
</dbReference>
<evidence type="ECO:0000256" key="3">
    <source>
        <dbReference type="ARBA" id="ARBA00022692"/>
    </source>
</evidence>
<gene>
    <name evidence="10" type="ORF">SMRZ_LOCUS9681</name>
</gene>
<protein>
    <recommendedName>
        <fullName evidence="2">Seipin</fullName>
    </recommendedName>
</protein>
<dbReference type="PANTHER" id="PTHR21212">
    <property type="entry name" value="BERNARDINELLI-SEIP CONGENITAL LIPODYSTROPHY 2 HOMOLOG BSCL2 PROTEIN"/>
    <property type="match status" value="1"/>
</dbReference>
<keyword evidence="7 9" id="KW-0472">Membrane</keyword>
<dbReference type="Pfam" id="PF06775">
    <property type="entry name" value="Seipin"/>
    <property type="match status" value="1"/>
</dbReference>
<feature type="compositionally biased region" description="Acidic residues" evidence="8">
    <location>
        <begin position="215"/>
        <end position="224"/>
    </location>
</feature>
<proteinExistence type="predicted"/>
<dbReference type="Proteomes" id="UP000277204">
    <property type="component" value="Unassembled WGS sequence"/>
</dbReference>
<feature type="transmembrane region" description="Helical" evidence="9">
    <location>
        <begin position="159"/>
        <end position="186"/>
    </location>
</feature>
<keyword evidence="3 9" id="KW-0812">Transmembrane</keyword>
<name>A0A183M0V6_9TREM</name>
<evidence type="ECO:0000256" key="2">
    <source>
        <dbReference type="ARBA" id="ARBA00022064"/>
    </source>
</evidence>
<sequence>MLGKIGYDTSWLSSIPWKAIYYVLLFLMIEIVTFAYGVMVFILLYQTYIPTVKLERELDLVFEYASLHLLLTPKYPYMLMLNLWLPDSIHNRNAGMSIITLELYGREHVLIQRFRKPTQPILEGRIIMESKRYLWSALELKIQTALNGFQNILYYYPQVSFIICISVVSFLMNMFYISSILSYILWRFFKKSRNPELSKVKDEPKPENYPLCGEIDSEDNSFSD</sequence>
<reference evidence="10 11" key="1">
    <citation type="submission" date="2018-11" db="EMBL/GenBank/DDBJ databases">
        <authorList>
            <consortium name="Pathogen Informatics"/>
        </authorList>
    </citation>
    <scope>NUCLEOTIDE SEQUENCE [LARGE SCALE GENOMIC DNA]</scope>
    <source>
        <strain evidence="10 11">Zambia</strain>
    </source>
</reference>
<evidence type="ECO:0000256" key="1">
    <source>
        <dbReference type="ARBA" id="ARBA00004477"/>
    </source>
</evidence>
<keyword evidence="6" id="KW-0443">Lipid metabolism</keyword>
<dbReference type="GO" id="GO:0006629">
    <property type="term" value="P:lipid metabolic process"/>
    <property type="evidence" value="ECO:0007669"/>
    <property type="project" value="UniProtKB-KW"/>
</dbReference>
<accession>A0A183M0V6</accession>
<evidence type="ECO:0000256" key="9">
    <source>
        <dbReference type="SAM" id="Phobius"/>
    </source>
</evidence>
<feature type="transmembrane region" description="Helical" evidence="9">
    <location>
        <begin position="20"/>
        <end position="45"/>
    </location>
</feature>
<evidence type="ECO:0000256" key="8">
    <source>
        <dbReference type="SAM" id="MobiDB-lite"/>
    </source>
</evidence>
<dbReference type="GO" id="GO:0005789">
    <property type="term" value="C:endoplasmic reticulum membrane"/>
    <property type="evidence" value="ECO:0007669"/>
    <property type="project" value="UniProtKB-SubCell"/>
</dbReference>
<organism evidence="10 11">
    <name type="scientific">Schistosoma margrebowiei</name>
    <dbReference type="NCBI Taxonomy" id="48269"/>
    <lineage>
        <taxon>Eukaryota</taxon>
        <taxon>Metazoa</taxon>
        <taxon>Spiralia</taxon>
        <taxon>Lophotrochozoa</taxon>
        <taxon>Platyhelminthes</taxon>
        <taxon>Trematoda</taxon>
        <taxon>Digenea</taxon>
        <taxon>Strigeidida</taxon>
        <taxon>Schistosomatoidea</taxon>
        <taxon>Schistosomatidae</taxon>
        <taxon>Schistosoma</taxon>
    </lineage>
</organism>
<dbReference type="PANTHER" id="PTHR21212:SF0">
    <property type="entry name" value="SEIPIN"/>
    <property type="match status" value="1"/>
</dbReference>
<evidence type="ECO:0000256" key="6">
    <source>
        <dbReference type="ARBA" id="ARBA00023098"/>
    </source>
</evidence>
<evidence type="ECO:0000313" key="10">
    <source>
        <dbReference type="EMBL" id="VDO87323.1"/>
    </source>
</evidence>
<evidence type="ECO:0000256" key="5">
    <source>
        <dbReference type="ARBA" id="ARBA00022989"/>
    </source>
</evidence>
<dbReference type="CDD" id="cd23995">
    <property type="entry name" value="Seipin_BSCL2_like"/>
    <property type="match status" value="1"/>
</dbReference>